<feature type="compositionally biased region" description="Low complexity" evidence="1">
    <location>
        <begin position="246"/>
        <end position="258"/>
    </location>
</feature>
<name>A0A835YLR5_9STRA</name>
<dbReference type="AlphaFoldDB" id="A0A835YLR5"/>
<gene>
    <name evidence="2" type="ORF">JKP88DRAFT_332733</name>
</gene>
<feature type="region of interest" description="Disordered" evidence="1">
    <location>
        <begin position="237"/>
        <end position="306"/>
    </location>
</feature>
<feature type="compositionally biased region" description="Low complexity" evidence="1">
    <location>
        <begin position="295"/>
        <end position="306"/>
    </location>
</feature>
<dbReference type="EMBL" id="JAFCMP010000525">
    <property type="protein sequence ID" value="KAG5177510.1"/>
    <property type="molecule type" value="Genomic_DNA"/>
</dbReference>
<feature type="compositionally biased region" description="Basic residues" evidence="1">
    <location>
        <begin position="259"/>
        <end position="270"/>
    </location>
</feature>
<evidence type="ECO:0000256" key="1">
    <source>
        <dbReference type="SAM" id="MobiDB-lite"/>
    </source>
</evidence>
<keyword evidence="3" id="KW-1185">Reference proteome</keyword>
<comment type="caution">
    <text evidence="2">The sequence shown here is derived from an EMBL/GenBank/DDBJ whole genome shotgun (WGS) entry which is preliminary data.</text>
</comment>
<reference evidence="2" key="1">
    <citation type="submission" date="2021-02" db="EMBL/GenBank/DDBJ databases">
        <title>First Annotated Genome of the Yellow-green Alga Tribonema minus.</title>
        <authorList>
            <person name="Mahan K.M."/>
        </authorList>
    </citation>
    <scope>NUCLEOTIDE SEQUENCE</scope>
    <source>
        <strain evidence="2">UTEX B ZZ1240</strain>
    </source>
</reference>
<protein>
    <submittedName>
        <fullName evidence="2">Uncharacterized protein</fullName>
    </submittedName>
</protein>
<sequence length="324" mass="34773">MYYSVCQHGAGAMDMDYFGQIVHKLEILPDFYENCRLAALMLLNNILTRISPAEVRDLPMFKDTLVGCAIDAFLQNDLSYCGRIAVQATVVEASLQMGATAARAAIRRTTGPDAAAAPPNAQDFISQLKLCCGGREDLRTALQKLASHTDCCCLGATPDAVLLPGSNYTALKDTAAAHFRTGDLDAARRAYEAALDAVLPALAAPAVRAAPAQRAAVALEVARARANLSLIGPLTSRRAGTRRTRAAAPRFLRSATTARPRRRSRRRQRAPRPAPATAVQPPPPSAGAARRRSWSSRGGSRGVRCSRSGRVRQIWMHAAGVDDM</sequence>
<proteinExistence type="predicted"/>
<evidence type="ECO:0000313" key="2">
    <source>
        <dbReference type="EMBL" id="KAG5177510.1"/>
    </source>
</evidence>
<evidence type="ECO:0000313" key="3">
    <source>
        <dbReference type="Proteomes" id="UP000664859"/>
    </source>
</evidence>
<dbReference type="Proteomes" id="UP000664859">
    <property type="component" value="Unassembled WGS sequence"/>
</dbReference>
<organism evidence="2 3">
    <name type="scientific">Tribonema minus</name>
    <dbReference type="NCBI Taxonomy" id="303371"/>
    <lineage>
        <taxon>Eukaryota</taxon>
        <taxon>Sar</taxon>
        <taxon>Stramenopiles</taxon>
        <taxon>Ochrophyta</taxon>
        <taxon>PX clade</taxon>
        <taxon>Xanthophyceae</taxon>
        <taxon>Tribonematales</taxon>
        <taxon>Tribonemataceae</taxon>
        <taxon>Tribonema</taxon>
    </lineage>
</organism>
<accession>A0A835YLR5</accession>